<feature type="domain" description="Gram-positive cocci surface proteins LPxTG" evidence="6">
    <location>
        <begin position="85"/>
        <end position="119"/>
    </location>
</feature>
<dbReference type="EMBL" id="QSEP01000001">
    <property type="protein sequence ID" value="RGZ86925.1"/>
    <property type="molecule type" value="Genomic_DNA"/>
</dbReference>
<evidence type="ECO:0000256" key="5">
    <source>
        <dbReference type="SAM" id="Phobius"/>
    </source>
</evidence>
<dbReference type="EMBL" id="CYYC01000003">
    <property type="protein sequence ID" value="CUM81028.1"/>
    <property type="molecule type" value="Genomic_DNA"/>
</dbReference>
<reference evidence="11 12" key="1">
    <citation type="submission" date="2015-09" db="EMBL/GenBank/DDBJ databases">
        <authorList>
            <consortium name="Pathogen Informatics"/>
        </authorList>
    </citation>
    <scope>NUCLEOTIDE SEQUENCE [LARGE SCALE GENOMIC DNA]</scope>
    <source>
        <strain evidence="8 12">2789STDY5834835</strain>
        <strain evidence="7 11">2789STDY5834966</strain>
    </source>
</reference>
<evidence type="ECO:0000256" key="1">
    <source>
        <dbReference type="ARBA" id="ARBA00022512"/>
    </source>
</evidence>
<keyword evidence="5" id="KW-1133">Transmembrane helix</keyword>
<name>A0A173RV82_9FIRM</name>
<dbReference type="AlphaFoldDB" id="A0A173RV82"/>
<evidence type="ECO:0000313" key="11">
    <source>
        <dbReference type="Proteomes" id="UP000095390"/>
    </source>
</evidence>
<accession>A0A173RV82</accession>
<keyword evidence="3" id="KW-0732">Signal</keyword>
<dbReference type="Pfam" id="PF00746">
    <property type="entry name" value="Gram_pos_anchor"/>
    <property type="match status" value="1"/>
</dbReference>
<evidence type="ECO:0000313" key="7">
    <source>
        <dbReference type="EMBL" id="CUM81028.1"/>
    </source>
</evidence>
<dbReference type="RefSeq" id="WP_005345112.1">
    <property type="nucleotide sequence ID" value="NZ_BLYK01000014.1"/>
</dbReference>
<dbReference type="EMBL" id="QRNJ01000006">
    <property type="protein sequence ID" value="RHK41216.1"/>
    <property type="molecule type" value="Genomic_DNA"/>
</dbReference>
<evidence type="ECO:0000313" key="10">
    <source>
        <dbReference type="EMBL" id="RHK41216.1"/>
    </source>
</evidence>
<dbReference type="GeneID" id="75047023"/>
<reference evidence="13 14" key="2">
    <citation type="submission" date="2018-08" db="EMBL/GenBank/DDBJ databases">
        <title>A genome reference for cultivated species of the human gut microbiota.</title>
        <authorList>
            <person name="Zou Y."/>
            <person name="Xue W."/>
            <person name="Luo G."/>
        </authorList>
    </citation>
    <scope>NUCLEOTIDE SEQUENCE [LARGE SCALE GENOMIC DNA]</scope>
    <source>
        <strain evidence="10 13">AF45-14BH</strain>
        <strain evidence="9 14">AM48-23BH</strain>
    </source>
</reference>
<keyword evidence="1" id="KW-0134">Cell wall</keyword>
<evidence type="ECO:0000313" key="13">
    <source>
        <dbReference type="Proteomes" id="UP000283497"/>
    </source>
</evidence>
<keyword evidence="2" id="KW-0964">Secreted</keyword>
<evidence type="ECO:0000259" key="6">
    <source>
        <dbReference type="PROSITE" id="PS50847"/>
    </source>
</evidence>
<dbReference type="Proteomes" id="UP000095390">
    <property type="component" value="Unassembled WGS sequence"/>
</dbReference>
<evidence type="ECO:0000313" key="12">
    <source>
        <dbReference type="Proteomes" id="UP000095679"/>
    </source>
</evidence>
<feature type="transmembrane region" description="Helical" evidence="5">
    <location>
        <begin position="94"/>
        <end position="113"/>
    </location>
</feature>
<organism evidence="7 11">
    <name type="scientific">Anaerobutyricum hallii</name>
    <dbReference type="NCBI Taxonomy" id="39488"/>
    <lineage>
        <taxon>Bacteria</taxon>
        <taxon>Bacillati</taxon>
        <taxon>Bacillota</taxon>
        <taxon>Clostridia</taxon>
        <taxon>Lachnospirales</taxon>
        <taxon>Lachnospiraceae</taxon>
        <taxon>Anaerobutyricum</taxon>
    </lineage>
</organism>
<proteinExistence type="predicted"/>
<evidence type="ECO:0000256" key="4">
    <source>
        <dbReference type="ARBA" id="ARBA00023088"/>
    </source>
</evidence>
<keyword evidence="4" id="KW-0572">Peptidoglycan-anchor</keyword>
<dbReference type="EMBL" id="CYZL01000011">
    <property type="protein sequence ID" value="CUO28193.1"/>
    <property type="molecule type" value="Genomic_DNA"/>
</dbReference>
<dbReference type="OrthoDB" id="2199792at2"/>
<evidence type="ECO:0000256" key="3">
    <source>
        <dbReference type="ARBA" id="ARBA00022729"/>
    </source>
</evidence>
<gene>
    <name evidence="10" type="ORF">DW068_02700</name>
    <name evidence="9" type="ORF">DW972_00535</name>
    <name evidence="8" type="ORF">ERS852450_01514</name>
    <name evidence="7" type="ORF">ERS852578_00381</name>
</gene>
<dbReference type="Proteomes" id="UP000095679">
    <property type="component" value="Unassembled WGS sequence"/>
</dbReference>
<sequence>MERTSKEEVNIPSIKEIRLERRRLARQNRKRRIFFNTTITWDGTNRTGVLTSLTGNQEDGKITFAPNDDKSELVTNVVNKKGSTLPSTGGIGTTIFYVVGAILMVGAAVLLITKRRAEN</sequence>
<evidence type="ECO:0000313" key="8">
    <source>
        <dbReference type="EMBL" id="CUO28193.1"/>
    </source>
</evidence>
<keyword evidence="5" id="KW-0472">Membrane</keyword>
<evidence type="ECO:0000313" key="14">
    <source>
        <dbReference type="Proteomes" id="UP000286561"/>
    </source>
</evidence>
<protein>
    <submittedName>
        <fullName evidence="9">LPXTG cell wall anchor domain-containing protein</fullName>
    </submittedName>
    <submittedName>
        <fullName evidence="7">Predicted outer membrane protein</fullName>
    </submittedName>
</protein>
<evidence type="ECO:0000313" key="9">
    <source>
        <dbReference type="EMBL" id="RGZ86925.1"/>
    </source>
</evidence>
<dbReference type="PROSITE" id="PS50847">
    <property type="entry name" value="GRAM_POS_ANCHORING"/>
    <property type="match status" value="1"/>
</dbReference>
<dbReference type="InterPro" id="IPR019931">
    <property type="entry name" value="LPXTG_anchor"/>
</dbReference>
<evidence type="ECO:0000256" key="2">
    <source>
        <dbReference type="ARBA" id="ARBA00022525"/>
    </source>
</evidence>
<dbReference type="NCBIfam" id="TIGR01167">
    <property type="entry name" value="LPXTG_anchor"/>
    <property type="match status" value="1"/>
</dbReference>
<dbReference type="Proteomes" id="UP000283497">
    <property type="component" value="Unassembled WGS sequence"/>
</dbReference>
<dbReference type="Proteomes" id="UP000286561">
    <property type="component" value="Unassembled WGS sequence"/>
</dbReference>
<keyword evidence="5" id="KW-0812">Transmembrane</keyword>